<reference evidence="1" key="1">
    <citation type="journal article" date="2014" name="Front. Microbiol.">
        <title>High frequency of phylogenetically diverse reductive dehalogenase-homologous genes in deep subseafloor sedimentary metagenomes.</title>
        <authorList>
            <person name="Kawai M."/>
            <person name="Futagami T."/>
            <person name="Toyoda A."/>
            <person name="Takaki Y."/>
            <person name="Nishi S."/>
            <person name="Hori S."/>
            <person name="Arai W."/>
            <person name="Tsubouchi T."/>
            <person name="Morono Y."/>
            <person name="Uchiyama I."/>
            <person name="Ito T."/>
            <person name="Fujiyama A."/>
            <person name="Inagaki F."/>
            <person name="Takami H."/>
        </authorList>
    </citation>
    <scope>NUCLEOTIDE SEQUENCE</scope>
    <source>
        <strain evidence="1">Expedition CK06-06</strain>
    </source>
</reference>
<evidence type="ECO:0000313" key="1">
    <source>
        <dbReference type="EMBL" id="GAG09717.1"/>
    </source>
</evidence>
<feature type="non-terminal residue" evidence="1">
    <location>
        <position position="1"/>
    </location>
</feature>
<proteinExistence type="predicted"/>
<protein>
    <submittedName>
        <fullName evidence="1">Uncharacterized protein</fullName>
    </submittedName>
</protein>
<organism evidence="1">
    <name type="scientific">marine sediment metagenome</name>
    <dbReference type="NCBI Taxonomy" id="412755"/>
    <lineage>
        <taxon>unclassified sequences</taxon>
        <taxon>metagenomes</taxon>
        <taxon>ecological metagenomes</taxon>
    </lineage>
</organism>
<accession>X0VEP2</accession>
<dbReference type="EMBL" id="BARS01028544">
    <property type="protein sequence ID" value="GAG09717.1"/>
    <property type="molecule type" value="Genomic_DNA"/>
</dbReference>
<sequence>GEERFRTTAPLGQPIRIMLENLDAGGIIDSE</sequence>
<gene>
    <name evidence="1" type="ORF">S01H1_44726</name>
</gene>
<comment type="caution">
    <text evidence="1">The sequence shown here is derived from an EMBL/GenBank/DDBJ whole genome shotgun (WGS) entry which is preliminary data.</text>
</comment>
<dbReference type="AlphaFoldDB" id="X0VEP2"/>
<name>X0VEP2_9ZZZZ</name>